<proteinExistence type="predicted"/>
<gene>
    <name evidence="2" type="ORF">Pcinc_037773</name>
</gene>
<feature type="compositionally biased region" description="Basic and acidic residues" evidence="1">
    <location>
        <begin position="19"/>
        <end position="35"/>
    </location>
</feature>
<reference evidence="2" key="1">
    <citation type="submission" date="2023-10" db="EMBL/GenBank/DDBJ databases">
        <title>Genome assemblies of two species of porcelain crab, Petrolisthes cinctipes and Petrolisthes manimaculis (Anomura: Porcellanidae).</title>
        <authorList>
            <person name="Angst P."/>
        </authorList>
    </citation>
    <scope>NUCLEOTIDE SEQUENCE</scope>
    <source>
        <strain evidence="2">PB745_01</strain>
        <tissue evidence="2">Gill</tissue>
    </source>
</reference>
<evidence type="ECO:0000256" key="1">
    <source>
        <dbReference type="SAM" id="MobiDB-lite"/>
    </source>
</evidence>
<evidence type="ECO:0000313" key="2">
    <source>
        <dbReference type="EMBL" id="KAK3855850.1"/>
    </source>
</evidence>
<evidence type="ECO:0000313" key="3">
    <source>
        <dbReference type="Proteomes" id="UP001286313"/>
    </source>
</evidence>
<feature type="compositionally biased region" description="Basic residues" evidence="1">
    <location>
        <begin position="1"/>
        <end position="10"/>
    </location>
</feature>
<sequence length="120" mass="13454">MRSHPMKFKTKQYPSNHIKGHDGKDGGHHGGKGDQGDNFLWDPHAPVSLANELIHGEVKEKVARAQMAATAVRSSLPYRGCFLLNDRETTRVLDLTPEDITWARKNSLHTFLEIEDGPVK</sequence>
<comment type="caution">
    <text evidence="2">The sequence shown here is derived from an EMBL/GenBank/DDBJ whole genome shotgun (WGS) entry which is preliminary data.</text>
</comment>
<name>A0AAE1BVU2_PETCI</name>
<dbReference type="EMBL" id="JAWQEG010006071">
    <property type="protein sequence ID" value="KAK3855850.1"/>
    <property type="molecule type" value="Genomic_DNA"/>
</dbReference>
<accession>A0AAE1BVU2</accession>
<dbReference type="Proteomes" id="UP001286313">
    <property type="component" value="Unassembled WGS sequence"/>
</dbReference>
<organism evidence="2 3">
    <name type="scientific">Petrolisthes cinctipes</name>
    <name type="common">Flat porcelain crab</name>
    <dbReference type="NCBI Taxonomy" id="88211"/>
    <lineage>
        <taxon>Eukaryota</taxon>
        <taxon>Metazoa</taxon>
        <taxon>Ecdysozoa</taxon>
        <taxon>Arthropoda</taxon>
        <taxon>Crustacea</taxon>
        <taxon>Multicrustacea</taxon>
        <taxon>Malacostraca</taxon>
        <taxon>Eumalacostraca</taxon>
        <taxon>Eucarida</taxon>
        <taxon>Decapoda</taxon>
        <taxon>Pleocyemata</taxon>
        <taxon>Anomura</taxon>
        <taxon>Galatheoidea</taxon>
        <taxon>Porcellanidae</taxon>
        <taxon>Petrolisthes</taxon>
    </lineage>
</organism>
<feature type="region of interest" description="Disordered" evidence="1">
    <location>
        <begin position="1"/>
        <end position="40"/>
    </location>
</feature>
<keyword evidence="3" id="KW-1185">Reference proteome</keyword>
<dbReference type="AlphaFoldDB" id="A0AAE1BVU2"/>
<protein>
    <submittedName>
        <fullName evidence="2">Uncharacterized protein</fullName>
    </submittedName>
</protein>